<feature type="domain" description="Ig-like" evidence="2">
    <location>
        <begin position="85"/>
        <end position="179"/>
    </location>
</feature>
<dbReference type="Pfam" id="PF08205">
    <property type="entry name" value="C2-set_2"/>
    <property type="match status" value="1"/>
</dbReference>
<dbReference type="EMBL" id="UYJE01007340">
    <property type="protein sequence ID" value="VDI53882.1"/>
    <property type="molecule type" value="Genomic_DNA"/>
</dbReference>
<sequence length="420" mass="46594">MCVAAILFEITTKKSYTNHCLVDVSYITFMIYTVLIDFQLTTSSRRATTGVNFSFTCTTVQTFVVFNKDSGPYCVVNGVQDVSVKTITITPAGTNDQLNGVEGQTQTFTCTTSPCRPAAWIQWYIGNTNLTTQSAIHISEQADNTFISTSTLTYTWMSADHNKSMYCEAINFKEAHTVTSAKILIYIHNEGDFTLTGSDNFIISNQPFTLNCSSHIAPRGEAANFYKDNISTINIRYLPSTSTCYGIPQDSTPVFICNDTCSCSENARIFTWTYSGTVINKRMTFKCGMDFGTDKSNITYRELTVERSLYPTTSNTPSVPTQKPDSPTNISAVCKETSMTVFWRPGFNGGYTKLFKVVILNNQTNQTTSSSFISDQGETEIIKVVFDSLSSKTLYIVSMQTINKLGTVEYDGDVHCTTIS</sequence>
<dbReference type="InterPro" id="IPR036179">
    <property type="entry name" value="Ig-like_dom_sf"/>
</dbReference>
<keyword evidence="1" id="KW-1015">Disulfide bond</keyword>
<dbReference type="PROSITE" id="PS50835">
    <property type="entry name" value="IG_LIKE"/>
    <property type="match status" value="1"/>
</dbReference>
<evidence type="ECO:0000256" key="1">
    <source>
        <dbReference type="ARBA" id="ARBA00023157"/>
    </source>
</evidence>
<feature type="non-terminal residue" evidence="4">
    <location>
        <position position="420"/>
    </location>
</feature>
<comment type="caution">
    <text evidence="4">The sequence shown here is derived from an EMBL/GenBank/DDBJ whole genome shotgun (WGS) entry which is preliminary data.</text>
</comment>
<keyword evidence="5" id="KW-1185">Reference proteome</keyword>
<evidence type="ECO:0000259" key="2">
    <source>
        <dbReference type="PROSITE" id="PS50835"/>
    </source>
</evidence>
<dbReference type="AlphaFoldDB" id="A0A8B6FR59"/>
<dbReference type="InterPro" id="IPR013162">
    <property type="entry name" value="CD80_C2-set"/>
</dbReference>
<protein>
    <recommendedName>
        <fullName evidence="6">Ig-like domain-containing protein</fullName>
    </recommendedName>
</protein>
<dbReference type="PROSITE" id="PS50853">
    <property type="entry name" value="FN3"/>
    <property type="match status" value="1"/>
</dbReference>
<accession>A0A8B6FR59</accession>
<feature type="domain" description="Fibronectin type-III" evidence="3">
    <location>
        <begin position="323"/>
        <end position="420"/>
    </location>
</feature>
<gene>
    <name evidence="4" type="ORF">MGAL_10B081791</name>
</gene>
<dbReference type="InterPro" id="IPR007110">
    <property type="entry name" value="Ig-like_dom"/>
</dbReference>
<evidence type="ECO:0000313" key="5">
    <source>
        <dbReference type="Proteomes" id="UP000596742"/>
    </source>
</evidence>
<dbReference type="SUPFAM" id="SSF49265">
    <property type="entry name" value="Fibronectin type III"/>
    <property type="match status" value="1"/>
</dbReference>
<dbReference type="InterPro" id="IPR013783">
    <property type="entry name" value="Ig-like_fold"/>
</dbReference>
<reference evidence="4" key="1">
    <citation type="submission" date="2018-11" db="EMBL/GenBank/DDBJ databases">
        <authorList>
            <person name="Alioto T."/>
            <person name="Alioto T."/>
        </authorList>
    </citation>
    <scope>NUCLEOTIDE SEQUENCE</scope>
</reference>
<dbReference type="OrthoDB" id="6132039at2759"/>
<organism evidence="4 5">
    <name type="scientific">Mytilus galloprovincialis</name>
    <name type="common">Mediterranean mussel</name>
    <dbReference type="NCBI Taxonomy" id="29158"/>
    <lineage>
        <taxon>Eukaryota</taxon>
        <taxon>Metazoa</taxon>
        <taxon>Spiralia</taxon>
        <taxon>Lophotrochozoa</taxon>
        <taxon>Mollusca</taxon>
        <taxon>Bivalvia</taxon>
        <taxon>Autobranchia</taxon>
        <taxon>Pteriomorphia</taxon>
        <taxon>Mytilida</taxon>
        <taxon>Mytiloidea</taxon>
        <taxon>Mytilidae</taxon>
        <taxon>Mytilinae</taxon>
        <taxon>Mytilus</taxon>
    </lineage>
</organism>
<dbReference type="InterPro" id="IPR003961">
    <property type="entry name" value="FN3_dom"/>
</dbReference>
<evidence type="ECO:0000259" key="3">
    <source>
        <dbReference type="PROSITE" id="PS50853"/>
    </source>
</evidence>
<name>A0A8B6FR59_MYTGA</name>
<evidence type="ECO:0000313" key="4">
    <source>
        <dbReference type="EMBL" id="VDI53882.1"/>
    </source>
</evidence>
<proteinExistence type="predicted"/>
<dbReference type="Proteomes" id="UP000596742">
    <property type="component" value="Unassembled WGS sequence"/>
</dbReference>
<dbReference type="InterPro" id="IPR036116">
    <property type="entry name" value="FN3_sf"/>
</dbReference>
<dbReference type="SUPFAM" id="SSF48726">
    <property type="entry name" value="Immunoglobulin"/>
    <property type="match status" value="1"/>
</dbReference>
<evidence type="ECO:0008006" key="6">
    <source>
        <dbReference type="Google" id="ProtNLM"/>
    </source>
</evidence>
<dbReference type="Gene3D" id="2.60.40.10">
    <property type="entry name" value="Immunoglobulins"/>
    <property type="match status" value="2"/>
</dbReference>